<comment type="caution">
    <text evidence="6">The sequence shown here is derived from an EMBL/GenBank/DDBJ whole genome shotgun (WGS) entry which is preliminary data.</text>
</comment>
<evidence type="ECO:0000256" key="4">
    <source>
        <dbReference type="RuleBase" id="RU000570"/>
    </source>
</evidence>
<dbReference type="EMBL" id="PGCJ01000787">
    <property type="protein sequence ID" value="PLW21152.1"/>
    <property type="molecule type" value="Genomic_DNA"/>
</dbReference>
<dbReference type="PANTHER" id="PTHR18804">
    <property type="entry name" value="RIBOSOMAL PROTEIN"/>
    <property type="match status" value="1"/>
</dbReference>
<dbReference type="AlphaFoldDB" id="A0A2N5W7Z3"/>
<keyword evidence="2 4" id="KW-0689">Ribosomal protein</keyword>
<dbReference type="EMBL" id="PGCJ01000003">
    <property type="protein sequence ID" value="PLW58366.1"/>
    <property type="molecule type" value="Genomic_DNA"/>
</dbReference>
<dbReference type="InterPro" id="IPR035977">
    <property type="entry name" value="Ribosomal_bL36_sp"/>
</dbReference>
<evidence type="ECO:0000313" key="6">
    <source>
        <dbReference type="EMBL" id="PLW58366.1"/>
    </source>
</evidence>
<evidence type="ECO:0000256" key="3">
    <source>
        <dbReference type="ARBA" id="ARBA00023274"/>
    </source>
</evidence>
<dbReference type="SUPFAM" id="SSF57840">
    <property type="entry name" value="Ribosomal protein L36"/>
    <property type="match status" value="1"/>
</dbReference>
<dbReference type="InterPro" id="IPR052010">
    <property type="entry name" value="Ribosomal_LSU_bL36"/>
</dbReference>
<keyword evidence="3 4" id="KW-0687">Ribonucleoprotein</keyword>
<evidence type="ECO:0000256" key="2">
    <source>
        <dbReference type="ARBA" id="ARBA00022980"/>
    </source>
</evidence>
<name>A0A2N5W7Z3_9BASI</name>
<reference evidence="6 7" key="1">
    <citation type="submission" date="2017-11" db="EMBL/GenBank/DDBJ databases">
        <title>De novo assembly and phasing of dikaryotic genomes from two isolates of Puccinia coronata f. sp. avenae, the causal agent of oat crown rust.</title>
        <authorList>
            <person name="Miller M.E."/>
            <person name="Zhang Y."/>
            <person name="Omidvar V."/>
            <person name="Sperschneider J."/>
            <person name="Schwessinger B."/>
            <person name="Raley C."/>
            <person name="Palmer J.M."/>
            <person name="Garnica D."/>
            <person name="Upadhyaya N."/>
            <person name="Rathjen J."/>
            <person name="Taylor J.M."/>
            <person name="Park R.F."/>
            <person name="Dodds P.N."/>
            <person name="Hirsch C.D."/>
            <person name="Kianian S.F."/>
            <person name="Figueroa M."/>
        </authorList>
    </citation>
    <scope>NUCLEOTIDE SEQUENCE [LARGE SCALE GENOMIC DNA]</scope>
    <source>
        <strain evidence="6">12NC29</strain>
    </source>
</reference>
<evidence type="ECO:0000313" key="5">
    <source>
        <dbReference type="EMBL" id="PLW21152.1"/>
    </source>
</evidence>
<keyword evidence="7" id="KW-1185">Reference proteome</keyword>
<dbReference type="GO" id="GO:0003735">
    <property type="term" value="F:structural constituent of ribosome"/>
    <property type="evidence" value="ECO:0007669"/>
    <property type="project" value="InterPro"/>
</dbReference>
<dbReference type="OrthoDB" id="10265903at2759"/>
<dbReference type="NCBIfam" id="TIGR01022">
    <property type="entry name" value="rpmJ_bact"/>
    <property type="match status" value="1"/>
</dbReference>
<dbReference type="GO" id="GO:0006412">
    <property type="term" value="P:translation"/>
    <property type="evidence" value="ECO:0007669"/>
    <property type="project" value="InterPro"/>
</dbReference>
<evidence type="ECO:0000313" key="7">
    <source>
        <dbReference type="Proteomes" id="UP000235388"/>
    </source>
</evidence>
<proteinExistence type="inferred from homology"/>
<evidence type="ECO:0000256" key="1">
    <source>
        <dbReference type="ARBA" id="ARBA00007645"/>
    </source>
</evidence>
<dbReference type="STRING" id="200324.A0A2N5W7Z3"/>
<accession>A0A2N5W7Z3</accession>
<dbReference type="PANTHER" id="PTHR18804:SF16">
    <property type="entry name" value="RIBOSOMAL PROTEIN"/>
    <property type="match status" value="1"/>
</dbReference>
<sequence>MRPSLPSVVNPDSPLPPTAEISAMSLAGFRLASFLRPALHPVSLLRSSVSVLSSQPAFQPALISSNHVALNSNMNLIRGMKVRSSVKKICDGCSVVKRKGRVYVICSKNPRHKQRQG</sequence>
<dbReference type="InterPro" id="IPR000473">
    <property type="entry name" value="Ribosomal_bL36"/>
</dbReference>
<protein>
    <recommendedName>
        <fullName evidence="4">Ribosomal protein</fullName>
    </recommendedName>
</protein>
<comment type="similarity">
    <text evidence="1 4">Belongs to the bacterial ribosomal protein bL36 family.</text>
</comment>
<dbReference type="Pfam" id="PF00444">
    <property type="entry name" value="Ribosomal_L36"/>
    <property type="match status" value="1"/>
</dbReference>
<dbReference type="GO" id="GO:0005840">
    <property type="term" value="C:ribosome"/>
    <property type="evidence" value="ECO:0007669"/>
    <property type="project" value="UniProtKB-KW"/>
</dbReference>
<dbReference type="GO" id="GO:1990904">
    <property type="term" value="C:ribonucleoprotein complex"/>
    <property type="evidence" value="ECO:0007669"/>
    <property type="project" value="UniProtKB-KW"/>
</dbReference>
<dbReference type="Proteomes" id="UP000235388">
    <property type="component" value="Unassembled WGS sequence"/>
</dbReference>
<gene>
    <name evidence="6" type="ORF">PCANC_00464</name>
    <name evidence="5" type="ORF">PCANC_05472</name>
</gene>
<dbReference type="PROSITE" id="PS00828">
    <property type="entry name" value="RIBOSOMAL_L36"/>
    <property type="match status" value="1"/>
</dbReference>
<dbReference type="HAMAP" id="MF_00251">
    <property type="entry name" value="Ribosomal_bL36"/>
    <property type="match status" value="1"/>
</dbReference>
<organism evidence="6 7">
    <name type="scientific">Puccinia coronata f. sp. avenae</name>
    <dbReference type="NCBI Taxonomy" id="200324"/>
    <lineage>
        <taxon>Eukaryota</taxon>
        <taxon>Fungi</taxon>
        <taxon>Dikarya</taxon>
        <taxon>Basidiomycota</taxon>
        <taxon>Pucciniomycotina</taxon>
        <taxon>Pucciniomycetes</taxon>
        <taxon>Pucciniales</taxon>
        <taxon>Pucciniaceae</taxon>
        <taxon>Puccinia</taxon>
    </lineage>
</organism>